<dbReference type="EMBL" id="CM018047">
    <property type="protein sequence ID" value="KAA8523723.1"/>
    <property type="molecule type" value="Genomic_DNA"/>
</dbReference>
<sequence length="148" mass="15237">MMSTTMGSGRNGRRRSAMATLTVGEERLRDMRETRVEDEPDCSDLDASCTLKATPWPCPQSLASPHPATLPASVSASLPPLPPRIGTAPPFSASGRSILAGASASAGSTSAPRMDFPAISTLRSGEAAVVAFRSARGSSGNPLGSLPR</sequence>
<reference evidence="2 3" key="1">
    <citation type="submission" date="2019-09" db="EMBL/GenBank/DDBJ databases">
        <title>A chromosome-level genome assembly of the Chinese tupelo Nyssa sinensis.</title>
        <authorList>
            <person name="Yang X."/>
            <person name="Kang M."/>
            <person name="Yang Y."/>
            <person name="Xiong H."/>
            <person name="Wang M."/>
            <person name="Zhang Z."/>
            <person name="Wang Z."/>
            <person name="Wu H."/>
            <person name="Ma T."/>
            <person name="Liu J."/>
            <person name="Xi Z."/>
        </authorList>
    </citation>
    <scope>NUCLEOTIDE SEQUENCE [LARGE SCALE GENOMIC DNA]</scope>
    <source>
        <strain evidence="2">J267</strain>
        <tissue evidence="2">Leaf</tissue>
    </source>
</reference>
<proteinExistence type="predicted"/>
<accession>A0A5J4ZY10</accession>
<protein>
    <submittedName>
        <fullName evidence="2">Uncharacterized protein</fullName>
    </submittedName>
</protein>
<dbReference type="Proteomes" id="UP000325577">
    <property type="component" value="Linkage Group LG4"/>
</dbReference>
<gene>
    <name evidence="2" type="ORF">F0562_010146</name>
</gene>
<organism evidence="2 3">
    <name type="scientific">Nyssa sinensis</name>
    <dbReference type="NCBI Taxonomy" id="561372"/>
    <lineage>
        <taxon>Eukaryota</taxon>
        <taxon>Viridiplantae</taxon>
        <taxon>Streptophyta</taxon>
        <taxon>Embryophyta</taxon>
        <taxon>Tracheophyta</taxon>
        <taxon>Spermatophyta</taxon>
        <taxon>Magnoliopsida</taxon>
        <taxon>eudicotyledons</taxon>
        <taxon>Gunneridae</taxon>
        <taxon>Pentapetalae</taxon>
        <taxon>asterids</taxon>
        <taxon>Cornales</taxon>
        <taxon>Nyssaceae</taxon>
        <taxon>Nyssa</taxon>
    </lineage>
</organism>
<evidence type="ECO:0000313" key="2">
    <source>
        <dbReference type="EMBL" id="KAA8523723.1"/>
    </source>
</evidence>
<evidence type="ECO:0000256" key="1">
    <source>
        <dbReference type="SAM" id="MobiDB-lite"/>
    </source>
</evidence>
<dbReference type="AlphaFoldDB" id="A0A5J4ZY10"/>
<evidence type="ECO:0000313" key="3">
    <source>
        <dbReference type="Proteomes" id="UP000325577"/>
    </source>
</evidence>
<name>A0A5J4ZY10_9ASTE</name>
<feature type="compositionally biased region" description="Basic and acidic residues" evidence="1">
    <location>
        <begin position="24"/>
        <end position="37"/>
    </location>
</feature>
<keyword evidence="3" id="KW-1185">Reference proteome</keyword>
<feature type="region of interest" description="Disordered" evidence="1">
    <location>
        <begin position="1"/>
        <end position="44"/>
    </location>
</feature>